<accession>A0AAW7JR32</accession>
<sequence>MAELTYDDFKNKLSIQDVLIDAGYTLNRRDGLRYPSYVKLDSEGRRIRGDKFIVTANGLCYFQPPTRKNYNVISFIKEHPEMFSDYTAGMNKDRLVNLVCNRLLNNPIEEREKKIINPQRDLPPFKIDDYKLHRFDGNDRETQKPFYPYFQPRGINLSTQYAFHHHFVLAERTVGDQTYKNLSFPMTIPGSADGKIVGLEERGRKKQDGTSYKGMARGSNASEGLWIASPLGTKVQEAKRVFVFESAYDAMAFYQMLAGKDSNLTTQEKKELVGGVYASTGGNPSAKQFEGLLKTAKEATFHLGFDMDDAGMKFADMFKDLADKVNIPSNRIVREETNDGYKDFNEELLAMIERKNHPLAKGNVPEEYKAYVDSFRKGTDDIPSTKDVLHPNSEQIDLLPKSVQKLYARYEALYEDAYEMRSSRLVAPCDKEEAINQASEAWKTFKESLCKALDIKEDTAALDVESEDVGNDKKIQHDVDYTTSVDEQGNVAMEVETSDQEERRHYHR</sequence>
<proteinExistence type="predicted"/>
<dbReference type="Gene3D" id="3.40.1360.10">
    <property type="match status" value="1"/>
</dbReference>
<dbReference type="CDD" id="cd01029">
    <property type="entry name" value="TOPRIM_primases"/>
    <property type="match status" value="1"/>
</dbReference>
<dbReference type="RefSeq" id="WP_289836567.1">
    <property type="nucleotide sequence ID" value="NZ_JAUEIF010000009.1"/>
</dbReference>
<name>A0AAW7JR32_9BACT</name>
<dbReference type="InterPro" id="IPR034154">
    <property type="entry name" value="TOPRIM_DnaG/twinkle"/>
</dbReference>
<reference evidence="1" key="2">
    <citation type="submission" date="2023-08" db="EMBL/GenBank/DDBJ databases">
        <title>Identification and characterization of horizontal gene transfer across gut microbiota members of farm animals based on homology search.</title>
        <authorList>
            <person name="Schwarzerova J."/>
            <person name="Nykrynova M."/>
            <person name="Jureckova K."/>
            <person name="Cejkova D."/>
            <person name="Rychlik I."/>
        </authorList>
    </citation>
    <scope>NUCLEOTIDE SEQUENCE</scope>
    <source>
        <strain evidence="1">ET15</strain>
    </source>
</reference>
<reference evidence="1" key="1">
    <citation type="submission" date="2023-06" db="EMBL/GenBank/DDBJ databases">
        <authorList>
            <person name="Zeman M."/>
            <person name="Kubasova T."/>
            <person name="Jahodarova E."/>
            <person name="Nykrynova M."/>
            <person name="Rychlik I."/>
        </authorList>
    </citation>
    <scope>NUCLEOTIDE SEQUENCE</scope>
    <source>
        <strain evidence="1">ET15</strain>
    </source>
</reference>
<protein>
    <submittedName>
        <fullName evidence="1">Toprim domain-containing protein</fullName>
    </submittedName>
</protein>
<dbReference type="Pfam" id="PF13155">
    <property type="entry name" value="Toprim_2"/>
    <property type="match status" value="1"/>
</dbReference>
<comment type="caution">
    <text evidence="1">The sequence shown here is derived from an EMBL/GenBank/DDBJ whole genome shotgun (WGS) entry which is preliminary data.</text>
</comment>
<evidence type="ECO:0000313" key="1">
    <source>
        <dbReference type="EMBL" id="MDN0025808.1"/>
    </source>
</evidence>
<evidence type="ECO:0000313" key="2">
    <source>
        <dbReference type="Proteomes" id="UP001168478"/>
    </source>
</evidence>
<gene>
    <name evidence="1" type="ORF">QVN84_09805</name>
</gene>
<dbReference type="AlphaFoldDB" id="A0AAW7JR32"/>
<dbReference type="Proteomes" id="UP001168478">
    <property type="component" value="Unassembled WGS sequence"/>
</dbReference>
<dbReference type="EMBL" id="JAUEIF010000009">
    <property type="protein sequence ID" value="MDN0025808.1"/>
    <property type="molecule type" value="Genomic_DNA"/>
</dbReference>
<organism evidence="1 2">
    <name type="scientific">Leyella lascolaii</name>
    <dbReference type="NCBI Taxonomy" id="1776379"/>
    <lineage>
        <taxon>Bacteria</taxon>
        <taxon>Pseudomonadati</taxon>
        <taxon>Bacteroidota</taxon>
        <taxon>Bacteroidia</taxon>
        <taxon>Bacteroidales</taxon>
        <taxon>Prevotellaceae</taxon>
        <taxon>Leyella</taxon>
    </lineage>
</organism>